<protein>
    <submittedName>
        <fullName evidence="1">Uncharacterized protein</fullName>
    </submittedName>
</protein>
<organism evidence="1 2">
    <name type="scientific">Ameca splendens</name>
    <dbReference type="NCBI Taxonomy" id="208324"/>
    <lineage>
        <taxon>Eukaryota</taxon>
        <taxon>Metazoa</taxon>
        <taxon>Chordata</taxon>
        <taxon>Craniata</taxon>
        <taxon>Vertebrata</taxon>
        <taxon>Euteleostomi</taxon>
        <taxon>Actinopterygii</taxon>
        <taxon>Neopterygii</taxon>
        <taxon>Teleostei</taxon>
        <taxon>Neoteleostei</taxon>
        <taxon>Acanthomorphata</taxon>
        <taxon>Ovalentaria</taxon>
        <taxon>Atherinomorphae</taxon>
        <taxon>Cyprinodontiformes</taxon>
        <taxon>Goodeidae</taxon>
        <taxon>Ameca</taxon>
    </lineage>
</organism>
<evidence type="ECO:0000313" key="1">
    <source>
        <dbReference type="EMBL" id="MEQ2306292.1"/>
    </source>
</evidence>
<keyword evidence="2" id="KW-1185">Reference proteome</keyword>
<accession>A0ABV0ZKD9</accession>
<dbReference type="Proteomes" id="UP001469553">
    <property type="component" value="Unassembled WGS sequence"/>
</dbReference>
<gene>
    <name evidence="1" type="ORF">AMECASPLE_006501</name>
</gene>
<reference evidence="1 2" key="1">
    <citation type="submission" date="2021-06" db="EMBL/GenBank/DDBJ databases">
        <authorList>
            <person name="Palmer J.M."/>
        </authorList>
    </citation>
    <scope>NUCLEOTIDE SEQUENCE [LARGE SCALE GENOMIC DNA]</scope>
    <source>
        <strain evidence="1 2">AS_MEX2019</strain>
        <tissue evidence="1">Muscle</tissue>
    </source>
</reference>
<proteinExistence type="predicted"/>
<comment type="caution">
    <text evidence="1">The sequence shown here is derived from an EMBL/GenBank/DDBJ whole genome shotgun (WGS) entry which is preliminary data.</text>
</comment>
<name>A0ABV0ZKD9_9TELE</name>
<evidence type="ECO:0000313" key="2">
    <source>
        <dbReference type="Proteomes" id="UP001469553"/>
    </source>
</evidence>
<dbReference type="EMBL" id="JAHRIP010066147">
    <property type="protein sequence ID" value="MEQ2306292.1"/>
    <property type="molecule type" value="Genomic_DNA"/>
</dbReference>
<sequence length="104" mass="11847">MCSIMFEEVSRAMLSFNEPFQADACDVSITSRTQNRSCINSWVELDITLRDMTLVHPIYMCTLNKELFLGGQDLLDRLAPLIDCHQDQLWIQVEVPNPLGASIE</sequence>